<feature type="compositionally biased region" description="Polar residues" evidence="1">
    <location>
        <begin position="30"/>
        <end position="51"/>
    </location>
</feature>
<accession>A0A4Y7PPS3</accession>
<evidence type="ECO:0000313" key="2">
    <source>
        <dbReference type="EMBL" id="TDL17175.1"/>
    </source>
</evidence>
<evidence type="ECO:0000313" key="3">
    <source>
        <dbReference type="Proteomes" id="UP000294933"/>
    </source>
</evidence>
<feature type="region of interest" description="Disordered" evidence="1">
    <location>
        <begin position="15"/>
        <end position="62"/>
    </location>
</feature>
<sequence length="251" mass="28082">MKYDSRIIKIVGCMSESEESEENQRPQLREYSNTLNSDRQEATSSRTNIPGQKQPKSDAVSTSAAMRSLTDINVFVAVTSARWSRQDKENLGFNSEGMSEKGLGRVIVIEIYVIVNDPLATGKTKSIVGGACRSNGKLELVPNWREHQRDIMTPGKSVNINGDERQRVWQQRLAKIAAVRATGEQNPFHGGKRNSVDTRSEKSRRPWVVSGTWVLPSLQTRLKNGRELLGEKNGVDHLDKDPPLALFLEHS</sequence>
<evidence type="ECO:0000256" key="1">
    <source>
        <dbReference type="SAM" id="MobiDB-lite"/>
    </source>
</evidence>
<dbReference type="Proteomes" id="UP000294933">
    <property type="component" value="Unassembled WGS sequence"/>
</dbReference>
<dbReference type="VEuPathDB" id="FungiDB:BD410DRAFT_807507"/>
<organism evidence="2 3">
    <name type="scientific">Rickenella mellea</name>
    <dbReference type="NCBI Taxonomy" id="50990"/>
    <lineage>
        <taxon>Eukaryota</taxon>
        <taxon>Fungi</taxon>
        <taxon>Dikarya</taxon>
        <taxon>Basidiomycota</taxon>
        <taxon>Agaricomycotina</taxon>
        <taxon>Agaricomycetes</taxon>
        <taxon>Hymenochaetales</taxon>
        <taxon>Rickenellaceae</taxon>
        <taxon>Rickenella</taxon>
    </lineage>
</organism>
<protein>
    <submittedName>
        <fullName evidence="2">Uncharacterized protein</fullName>
    </submittedName>
</protein>
<dbReference type="EMBL" id="ML170226">
    <property type="protein sequence ID" value="TDL17175.1"/>
    <property type="molecule type" value="Genomic_DNA"/>
</dbReference>
<keyword evidence="3" id="KW-1185">Reference proteome</keyword>
<proteinExistence type="predicted"/>
<gene>
    <name evidence="2" type="ORF">BD410DRAFT_807507</name>
</gene>
<dbReference type="AlphaFoldDB" id="A0A4Y7PPS3"/>
<reference evidence="2 3" key="1">
    <citation type="submission" date="2018-06" db="EMBL/GenBank/DDBJ databases">
        <title>A transcriptomic atlas of mushroom development highlights an independent origin of complex multicellularity.</title>
        <authorList>
            <consortium name="DOE Joint Genome Institute"/>
            <person name="Krizsan K."/>
            <person name="Almasi E."/>
            <person name="Merenyi Z."/>
            <person name="Sahu N."/>
            <person name="Viragh M."/>
            <person name="Koszo T."/>
            <person name="Mondo S."/>
            <person name="Kiss B."/>
            <person name="Balint B."/>
            <person name="Kues U."/>
            <person name="Barry K."/>
            <person name="Hegedus J.C."/>
            <person name="Henrissat B."/>
            <person name="Johnson J."/>
            <person name="Lipzen A."/>
            <person name="Ohm R."/>
            <person name="Nagy I."/>
            <person name="Pangilinan J."/>
            <person name="Yan J."/>
            <person name="Xiong Y."/>
            <person name="Grigoriev I.V."/>
            <person name="Hibbett D.S."/>
            <person name="Nagy L.G."/>
        </authorList>
    </citation>
    <scope>NUCLEOTIDE SEQUENCE [LARGE SCALE GENOMIC DNA]</scope>
    <source>
        <strain evidence="2 3">SZMC22713</strain>
    </source>
</reference>
<name>A0A4Y7PPS3_9AGAM</name>